<dbReference type="AlphaFoldDB" id="A0A0F6KJ06"/>
<evidence type="ECO:0000313" key="1">
    <source>
        <dbReference type="EMBL" id="AKL88456.1"/>
    </source>
</evidence>
<name>A0A0F6KJ06_AERHY</name>
<dbReference type="GO" id="GO:0009244">
    <property type="term" value="P:lipopolysaccharide core region biosynthetic process"/>
    <property type="evidence" value="ECO:0007669"/>
    <property type="project" value="TreeGrafter"/>
</dbReference>
<dbReference type="EMBL" id="KP856713">
    <property type="protein sequence ID" value="AKL88456.1"/>
    <property type="molecule type" value="Genomic_DNA"/>
</dbReference>
<dbReference type="GO" id="GO:0008713">
    <property type="term" value="F:ADP-heptose-lipopolysaccharide heptosyltransferase activity"/>
    <property type="evidence" value="ECO:0007669"/>
    <property type="project" value="TreeGrafter"/>
</dbReference>
<dbReference type="eggNOG" id="COG0859">
    <property type="taxonomic scope" value="Bacteria"/>
</dbReference>
<dbReference type="PATRIC" id="fig|644.34.peg.3960"/>
<dbReference type="GO" id="GO:0005829">
    <property type="term" value="C:cytosol"/>
    <property type="evidence" value="ECO:0007669"/>
    <property type="project" value="TreeGrafter"/>
</dbReference>
<protein>
    <submittedName>
        <fullName evidence="1">WahC</fullName>
    </submittedName>
</protein>
<sequence length="342" mass="37637">MNLKKLLTHSIARWLIGRAPDAAPCPAGAKVKRVLVVGYDAIGDFILTLPAIARLREIYPAARLELVCSQRNQLLAASVAGIDECHVITLNDTLWPASMWCKLRELRQRQYDLVINLFDEPDDIAMAKLLLLANGRLQSLPLRFKSEGQQKLLPLFNQKATIVSSRPVRDHFVYRMLSVAGDAAGVPATVPSPCNKQLDTSAYGRYLLVNLTGSQVGNSMTEAQIDGILAQLPTYQGISYLVFSRQPVACPRQDMRVLFPDTILDAAKIIKDARGVISTDTSIIHISSSFGVPTLVLMNNERWRDAFIPLAGRNIILRSTTDKLAALSPAEISHQVDALMAL</sequence>
<dbReference type="RefSeq" id="WP_043126098.1">
    <property type="nucleotide sequence ID" value="NZ_JAPJYZ010000031.1"/>
</dbReference>
<dbReference type="Gene3D" id="3.40.50.2000">
    <property type="entry name" value="Glycogen Phosphorylase B"/>
    <property type="match status" value="2"/>
</dbReference>
<dbReference type="SUPFAM" id="SSF53756">
    <property type="entry name" value="UDP-Glycosyltransferase/glycogen phosphorylase"/>
    <property type="match status" value="1"/>
</dbReference>
<organism evidence="1">
    <name type="scientific">Aeromonas hydrophila</name>
    <dbReference type="NCBI Taxonomy" id="644"/>
    <lineage>
        <taxon>Bacteria</taxon>
        <taxon>Pseudomonadati</taxon>
        <taxon>Pseudomonadota</taxon>
        <taxon>Gammaproteobacteria</taxon>
        <taxon>Aeromonadales</taxon>
        <taxon>Aeromonadaceae</taxon>
        <taxon>Aeromonas</taxon>
    </lineage>
</organism>
<dbReference type="PANTHER" id="PTHR30160">
    <property type="entry name" value="TETRAACYLDISACCHARIDE 4'-KINASE-RELATED"/>
    <property type="match status" value="1"/>
</dbReference>
<accession>A0A0F6KJ06</accession>
<proteinExistence type="predicted"/>
<dbReference type="InterPro" id="IPR051199">
    <property type="entry name" value="LPS_LOS_Heptosyltrfase"/>
</dbReference>
<reference evidence="1" key="1">
    <citation type="journal article" date="2015" name="Mar. Drugs">
        <title>Molecular and chemical analysis of the lipopolysaccharide from aeromonas hydrophila strain AH-1 (Serotype O11).</title>
        <authorList>
            <person name="Merino S."/>
            <person name="Canals R."/>
            <person name="Knirel Y.A."/>
            <person name="Tomas J.M."/>
        </authorList>
    </citation>
    <scope>NUCLEOTIDE SEQUENCE</scope>
    <source>
        <strain evidence="1">AH-1</strain>
    </source>
</reference>